<dbReference type="EMBL" id="CP018477">
    <property type="protein sequence ID" value="ASV73512.1"/>
    <property type="molecule type" value="Genomic_DNA"/>
</dbReference>
<proteinExistence type="predicted"/>
<dbReference type="InterPro" id="IPR008928">
    <property type="entry name" value="6-hairpin_glycosidase_sf"/>
</dbReference>
<keyword evidence="3" id="KW-1185">Reference proteome</keyword>
<dbReference type="RefSeq" id="WP_095414089.1">
    <property type="nucleotide sequence ID" value="NZ_CP018477.1"/>
</dbReference>
<keyword evidence="1" id="KW-0732">Signal</keyword>
<evidence type="ECO:0000313" key="3">
    <source>
        <dbReference type="Proteomes" id="UP000215086"/>
    </source>
</evidence>
<name>A0A286RC19_9BACT</name>
<dbReference type="SUPFAM" id="SSF48208">
    <property type="entry name" value="Six-hairpin glycosidases"/>
    <property type="match status" value="1"/>
</dbReference>
<gene>
    <name evidence="2" type="ORF">THTE_0910</name>
</gene>
<sequence length="1317" mass="145327">MRALMKSLVGWRKRKTRATAILTITVLAVVFASSPTIAAESGSVSPENPCTNGSFEVLGKNGFPVDWGPVGREVTVSPDAHSGKYSLRLVRTAETATSETGLNRTRLITELKGGIDFWYKAVSARGAKLNIYVIPVNEEGIERTGSPRATFTVPEDHIGDGQWHHARLKYDYTDNPKVKSVHFAARIVGTAGELLLDDVQYIVQVGPVPHIKKVMLEEDPQTPDREARIRVLVANVGDRPADNVEATITVPGPARYRPEKMTIPRLAPDEIKPLYFAWTGVRDRPMTLLARAVCGELQDVRRLELKPALRVRSFGPAEPVVTVGQTAVLECELENTGQVNLSGITVTFETPQGSTRQVVKTLFPTRRTIVRHTFVADAETPNLPVKVSVQAKDVPIAESLGGGWSGQSRVMVVKSISPPPPLGRFSVAPRPVPVLENENLRLVFYPCQQRFSAGRLEVKTPQGWKVAGWLISMGRLVVRHGQDQAEEYLLAADSCQLGPATNSPGGVLIFPCTVKTANGATIRATVRFTLGAGASICRMDSQLESDQPVDILAWGLPMVYIHQRDEAIFPGLEWLVDDELSSDSLDIAEDHPDRVRYVVHPYMITIPAVGIHGPHGTVGLIWDNRPAGDRLPPAFGFASPDRFNHQRSHLMELFLPPVPEYTPVNSRMASKPYKLEPNRTLRLAADLWTDGQAEDALAVITDYVKNLRIAPAHPLPHNSLPGEIEFSTRAYLESLWDPETRQWWTTKGNAILSHQALPSDFAADLVLGAMLTSDPGLKGRCEERVKEVCEQLKLPPRLDALRVGGRADRVWANASRVAALLASRREDGSWRFDADRPGSGPFVGMDYRELGPNDALEVGTCARNAYEILTFARITGDRRLYEEMVKTLELMEQFRVPRAAQVWEVPVHTPDILAAADAVDAYIEAYRLTGEKRWLQDAVLWARRGLPFVYLWSDPEKPFLQGASIPVFGATWYHGSWFGRPVQWNGLRYANALLKLAEFDQSLPWTEVATIVIHSAIHQQDQEGENVALWPDNISAITGEKCPWVFAPRQIIGCVTKLIGRDEEPRTVYVGPENQRFALTSLGTIDRVHLSGDALEFQIAFPPGEVGPVLIANIASPQEVAINGQPIPQNEQPHLEDGSAWCYDPGTALLTIQVGATGPATVSIKPAVQRTVDRIPRLAQLLTFTFETGLEGWIAAHDVADLEVKDGILAGRITGPDPYIIRPNLRVPAAVYKTVVIRMSTTAGRMAQLFWTTERSPNFDEEKSLRFAVEPDGQLHEYRLSLADHPQWDGQIIVALRLDPGGGTAEGQFQVDAILGE</sequence>
<feature type="chain" id="PRO_5013261952" description="Alpha-galactosidase NEW3 domain-containing protein" evidence="1">
    <location>
        <begin position="39"/>
        <end position="1317"/>
    </location>
</feature>
<dbReference type="Gene3D" id="2.60.120.260">
    <property type="entry name" value="Galactose-binding domain-like"/>
    <property type="match status" value="1"/>
</dbReference>
<reference evidence="2 3" key="1">
    <citation type="journal article" name="Front. Microbiol.">
        <title>Sugar Metabolism of the First Thermophilic Planctomycete Thermogutta terrifontis: Comparative Genomic and Transcriptomic Approaches.</title>
        <authorList>
            <person name="Elcheninov A.G."/>
            <person name="Menzel P."/>
            <person name="Gudbergsdottir S.R."/>
            <person name="Slesarev A.I."/>
            <person name="Kadnikov V.V."/>
            <person name="Krogh A."/>
            <person name="Bonch-Osmolovskaya E.A."/>
            <person name="Peng X."/>
            <person name="Kublanov I.V."/>
        </authorList>
    </citation>
    <scope>NUCLEOTIDE SEQUENCE [LARGE SCALE GENOMIC DNA]</scope>
    <source>
        <strain evidence="2 3">R1</strain>
    </source>
</reference>
<evidence type="ECO:0000313" key="2">
    <source>
        <dbReference type="EMBL" id="ASV73512.1"/>
    </source>
</evidence>
<feature type="signal peptide" evidence="1">
    <location>
        <begin position="1"/>
        <end position="38"/>
    </location>
</feature>
<evidence type="ECO:0000256" key="1">
    <source>
        <dbReference type="SAM" id="SignalP"/>
    </source>
</evidence>
<accession>A0A286RC19</accession>
<dbReference type="KEGG" id="ttf:THTE_0910"/>
<dbReference type="Proteomes" id="UP000215086">
    <property type="component" value="Chromosome"/>
</dbReference>
<dbReference type="GO" id="GO:0005975">
    <property type="term" value="P:carbohydrate metabolic process"/>
    <property type="evidence" value="ECO:0007669"/>
    <property type="project" value="InterPro"/>
</dbReference>
<dbReference type="OrthoDB" id="2480707at2"/>
<protein>
    <recommendedName>
        <fullName evidence="4">Alpha-galactosidase NEW3 domain-containing protein</fullName>
    </recommendedName>
</protein>
<organism evidence="2 3">
    <name type="scientific">Thermogutta terrifontis</name>
    <dbReference type="NCBI Taxonomy" id="1331910"/>
    <lineage>
        <taxon>Bacteria</taxon>
        <taxon>Pseudomonadati</taxon>
        <taxon>Planctomycetota</taxon>
        <taxon>Planctomycetia</taxon>
        <taxon>Pirellulales</taxon>
        <taxon>Thermoguttaceae</taxon>
        <taxon>Thermogutta</taxon>
    </lineage>
</organism>
<evidence type="ECO:0008006" key="4">
    <source>
        <dbReference type="Google" id="ProtNLM"/>
    </source>
</evidence>